<comment type="caution">
    <text evidence="4">The sequence shown here is derived from an EMBL/GenBank/DDBJ whole genome shotgun (WGS) entry which is preliminary data.</text>
</comment>
<name>A0A3N1HKP1_9ACTN</name>
<dbReference type="AlphaFoldDB" id="A0A3N1HKP1"/>
<accession>A0A3N1HKP1</accession>
<organism evidence="4 5">
    <name type="scientific">Pseudokineococcus lusitanus</name>
    <dbReference type="NCBI Taxonomy" id="763993"/>
    <lineage>
        <taxon>Bacteria</taxon>
        <taxon>Bacillati</taxon>
        <taxon>Actinomycetota</taxon>
        <taxon>Actinomycetes</taxon>
        <taxon>Kineosporiales</taxon>
        <taxon>Kineosporiaceae</taxon>
        <taxon>Pseudokineococcus</taxon>
    </lineage>
</organism>
<feature type="region of interest" description="Disordered" evidence="1">
    <location>
        <begin position="311"/>
        <end position="331"/>
    </location>
</feature>
<dbReference type="PANTHER" id="PTHR34351">
    <property type="entry name" value="SLR1927 PROTEIN-RELATED"/>
    <property type="match status" value="1"/>
</dbReference>
<keyword evidence="2" id="KW-0472">Membrane</keyword>
<gene>
    <name evidence="4" type="ORF">EDC03_1693</name>
</gene>
<dbReference type="InParanoid" id="A0A3N1HKP1"/>
<feature type="domain" description="DUF58" evidence="3">
    <location>
        <begin position="203"/>
        <end position="365"/>
    </location>
</feature>
<reference evidence="4 5" key="1">
    <citation type="journal article" date="2015" name="Stand. Genomic Sci.">
        <title>Genomic Encyclopedia of Bacterial and Archaeal Type Strains, Phase III: the genomes of soil and plant-associated and newly described type strains.</title>
        <authorList>
            <person name="Whitman W.B."/>
            <person name="Woyke T."/>
            <person name="Klenk H.P."/>
            <person name="Zhou Y."/>
            <person name="Lilburn T.G."/>
            <person name="Beck B.J."/>
            <person name="De Vos P."/>
            <person name="Vandamme P."/>
            <person name="Eisen J.A."/>
            <person name="Garrity G."/>
            <person name="Hugenholtz P."/>
            <person name="Kyrpides N.C."/>
        </authorList>
    </citation>
    <scope>NUCLEOTIDE SEQUENCE [LARGE SCALE GENOMIC DNA]</scope>
    <source>
        <strain evidence="4 5">CECT 7306</strain>
    </source>
</reference>
<feature type="transmembrane region" description="Helical" evidence="2">
    <location>
        <begin position="36"/>
        <end position="55"/>
    </location>
</feature>
<evidence type="ECO:0000313" key="5">
    <source>
        <dbReference type="Proteomes" id="UP000276232"/>
    </source>
</evidence>
<evidence type="ECO:0000256" key="1">
    <source>
        <dbReference type="SAM" id="MobiDB-lite"/>
    </source>
</evidence>
<dbReference type="Pfam" id="PF01882">
    <property type="entry name" value="DUF58"/>
    <property type="match status" value="1"/>
</dbReference>
<evidence type="ECO:0000256" key="2">
    <source>
        <dbReference type="SAM" id="Phobius"/>
    </source>
</evidence>
<keyword evidence="2" id="KW-1133">Transmembrane helix</keyword>
<sequence>MGRAAGTRLTARGAALAGVGPAVCLVGALVGQRDVVRLGALLVVLLLVGLVAASVPRPALVVDRVVGPSVVPLGGRTSVRLDLHGAGRGLLGRPGRRLLAEDVVPSALRPAARFVVAALPPGASASVRYAVPGTVRGRHEVGPLRITAQDPFGLVLRTRSTRAVDVLLVVPAVVPLPAPARPGAGTGGVAALASPGEDDVVLRDYRPGDDRRRVHWRASARRGELVVRREDAPRRAGAVVLLDAAAGAVLGPDDAVGLEAFERAVTAVASAGEALATEGLTVRLVTADEGRDPAPAGTRGRAARLERLAAARPGSLHHPHPRPLVEGEERDQGLGVVRRAVPREDERVLVVVTGAEDVADRLRALGNAGRPALRLVLVVARDGAPGRLTDVPDGAAAGPGTSTDATTAPVADDHAAAVAAVAAARAAGWGAAVLGPDDDLVTAWQRARRAGSAGPSVARPAAAGVAP</sequence>
<protein>
    <submittedName>
        <fullName evidence="4">Uncharacterized protein DUF58</fullName>
    </submittedName>
</protein>
<dbReference type="PANTHER" id="PTHR34351:SF1">
    <property type="entry name" value="SLR1927 PROTEIN"/>
    <property type="match status" value="1"/>
</dbReference>
<evidence type="ECO:0000313" key="4">
    <source>
        <dbReference type="EMBL" id="ROP43098.1"/>
    </source>
</evidence>
<dbReference type="InterPro" id="IPR002881">
    <property type="entry name" value="DUF58"/>
</dbReference>
<evidence type="ECO:0000259" key="3">
    <source>
        <dbReference type="Pfam" id="PF01882"/>
    </source>
</evidence>
<feature type="transmembrane region" description="Helical" evidence="2">
    <location>
        <begin position="12"/>
        <end position="30"/>
    </location>
</feature>
<proteinExistence type="predicted"/>
<dbReference type="EMBL" id="RJKN01000004">
    <property type="protein sequence ID" value="ROP43098.1"/>
    <property type="molecule type" value="Genomic_DNA"/>
</dbReference>
<keyword evidence="5" id="KW-1185">Reference proteome</keyword>
<feature type="region of interest" description="Disordered" evidence="1">
    <location>
        <begin position="447"/>
        <end position="467"/>
    </location>
</feature>
<dbReference type="Proteomes" id="UP000276232">
    <property type="component" value="Unassembled WGS sequence"/>
</dbReference>
<keyword evidence="2" id="KW-0812">Transmembrane</keyword>